<feature type="transmembrane region" description="Helical" evidence="8">
    <location>
        <begin position="165"/>
        <end position="187"/>
    </location>
</feature>
<keyword evidence="3 7" id="KW-0812">Transmembrane</keyword>
<name>A0A0G1XM88_9BACT</name>
<dbReference type="AlphaFoldDB" id="A0A0G1XM88"/>
<evidence type="ECO:0000256" key="1">
    <source>
        <dbReference type="ARBA" id="ARBA00004651"/>
    </source>
</evidence>
<feature type="transmembrane region" description="Helical" evidence="8">
    <location>
        <begin position="111"/>
        <end position="129"/>
    </location>
</feature>
<evidence type="ECO:0000256" key="2">
    <source>
        <dbReference type="ARBA" id="ARBA00022475"/>
    </source>
</evidence>
<evidence type="ECO:0000256" key="4">
    <source>
        <dbReference type="ARBA" id="ARBA00022989"/>
    </source>
</evidence>
<dbReference type="InterPro" id="IPR052175">
    <property type="entry name" value="ComplexI-like_HydComp"/>
</dbReference>
<protein>
    <submittedName>
        <fullName evidence="10">NADH dehydrogenase (Quinone)</fullName>
    </submittedName>
</protein>
<sequence length="381" mass="41301">MLWLSENILFASLLFTTLSGVVALGGRSLVFHKLSQTLLAVSGVLGLVASFKIFLAPETGLQILVEFAEFFPVFQLDLFGAIFFSLISFVSVLCAVYAGPYLRSYQETYHLPSLNALVAAFVLGMQMVILSQSPLAFMTGWEVMSIASFFLVMSDRSQDSIRAALLYLVMTHLGAAAILAGFLFLSQGSLFIDFSTLASLAWTAPSWLLWTCFGLFFFGFGSKAGLVPLHVWLPEAHPAAPSHISAFMSGVMLKVAIYGFLRVLLFILPPIGTTASLIILGFGLLTALYGVLYAVVDRDFKRTLAFSSIENIGLIFTMIGVAFFASSVGLEGLYQTAIVAAVFFTIAHAIFKTGLFLASGVVVRAVHSRNLEKMGGLQVLW</sequence>
<feature type="transmembrane region" description="Helical" evidence="8">
    <location>
        <begin position="76"/>
        <end position="99"/>
    </location>
</feature>
<comment type="caution">
    <text evidence="10">The sequence shown here is derived from an EMBL/GenBank/DDBJ whole genome shotgun (WGS) entry which is preliminary data.</text>
</comment>
<dbReference type="GO" id="GO:0005886">
    <property type="term" value="C:plasma membrane"/>
    <property type="evidence" value="ECO:0007669"/>
    <property type="project" value="UniProtKB-SubCell"/>
</dbReference>
<evidence type="ECO:0000256" key="7">
    <source>
        <dbReference type="RuleBase" id="RU000320"/>
    </source>
</evidence>
<dbReference type="PANTHER" id="PTHR42682">
    <property type="entry name" value="HYDROGENASE-4 COMPONENT F"/>
    <property type="match status" value="1"/>
</dbReference>
<feature type="transmembrane region" description="Helical" evidence="8">
    <location>
        <begin position="337"/>
        <end position="363"/>
    </location>
</feature>
<evidence type="ECO:0000313" key="10">
    <source>
        <dbReference type="EMBL" id="KKW32398.1"/>
    </source>
</evidence>
<dbReference type="Pfam" id="PF00361">
    <property type="entry name" value="Proton_antipo_M"/>
    <property type="match status" value="1"/>
</dbReference>
<feature type="transmembrane region" description="Helical" evidence="8">
    <location>
        <begin position="244"/>
        <end position="268"/>
    </location>
</feature>
<evidence type="ECO:0000256" key="6">
    <source>
        <dbReference type="ARBA" id="ARBA00023136"/>
    </source>
</evidence>
<feature type="transmembrane region" description="Helical" evidence="8">
    <location>
        <begin position="6"/>
        <end position="25"/>
    </location>
</feature>
<feature type="transmembrane region" description="Helical" evidence="8">
    <location>
        <begin position="207"/>
        <end position="232"/>
    </location>
</feature>
<feature type="domain" description="NADH:quinone oxidoreductase/Mrp antiporter transmembrane" evidence="9">
    <location>
        <begin position="135"/>
        <end position="378"/>
    </location>
</feature>
<keyword evidence="4 8" id="KW-1133">Transmembrane helix</keyword>
<keyword evidence="2" id="KW-1003">Cell membrane</keyword>
<evidence type="ECO:0000256" key="3">
    <source>
        <dbReference type="ARBA" id="ARBA00022692"/>
    </source>
</evidence>
<feature type="transmembrane region" description="Helical" evidence="8">
    <location>
        <begin position="135"/>
        <end position="153"/>
    </location>
</feature>
<dbReference type="PATRIC" id="fig|1618979.3.peg.459"/>
<dbReference type="PRINTS" id="PR01434">
    <property type="entry name" value="NADHDHGNASE5"/>
</dbReference>
<gene>
    <name evidence="10" type="ORF">UY76_C0029G0002</name>
</gene>
<feature type="transmembrane region" description="Helical" evidence="8">
    <location>
        <begin position="303"/>
        <end position="325"/>
    </location>
</feature>
<dbReference type="PANTHER" id="PTHR42682:SF3">
    <property type="entry name" value="FORMATE HYDROGENLYASE SUBUNIT 3-RELATED"/>
    <property type="match status" value="1"/>
</dbReference>
<evidence type="ECO:0000256" key="5">
    <source>
        <dbReference type="ARBA" id="ARBA00023002"/>
    </source>
</evidence>
<comment type="subcellular location">
    <subcellularLocation>
        <location evidence="1">Cell membrane</location>
        <topology evidence="1">Multi-pass membrane protein</topology>
    </subcellularLocation>
    <subcellularLocation>
        <location evidence="7">Membrane</location>
        <topology evidence="7">Multi-pass membrane protein</topology>
    </subcellularLocation>
</comment>
<reference evidence="10 11" key="1">
    <citation type="journal article" date="2015" name="Nature">
        <title>rRNA introns, odd ribosomes, and small enigmatic genomes across a large radiation of phyla.</title>
        <authorList>
            <person name="Brown C.T."/>
            <person name="Hug L.A."/>
            <person name="Thomas B.C."/>
            <person name="Sharon I."/>
            <person name="Castelle C.J."/>
            <person name="Singh A."/>
            <person name="Wilkins M.J."/>
            <person name="Williams K.H."/>
            <person name="Banfield J.F."/>
        </authorList>
    </citation>
    <scope>NUCLEOTIDE SEQUENCE [LARGE SCALE GENOMIC DNA]</scope>
</reference>
<dbReference type="Proteomes" id="UP000034054">
    <property type="component" value="Unassembled WGS sequence"/>
</dbReference>
<evidence type="ECO:0000313" key="11">
    <source>
        <dbReference type="Proteomes" id="UP000034054"/>
    </source>
</evidence>
<accession>A0A0G1XM88</accession>
<evidence type="ECO:0000256" key="8">
    <source>
        <dbReference type="SAM" id="Phobius"/>
    </source>
</evidence>
<proteinExistence type="predicted"/>
<dbReference type="EMBL" id="LCRH01000029">
    <property type="protein sequence ID" value="KKW32398.1"/>
    <property type="molecule type" value="Genomic_DNA"/>
</dbReference>
<keyword evidence="5" id="KW-0560">Oxidoreductase</keyword>
<feature type="transmembrane region" description="Helical" evidence="8">
    <location>
        <begin position="37"/>
        <end position="56"/>
    </location>
</feature>
<dbReference type="GO" id="GO:0016491">
    <property type="term" value="F:oxidoreductase activity"/>
    <property type="evidence" value="ECO:0007669"/>
    <property type="project" value="UniProtKB-KW"/>
</dbReference>
<feature type="transmembrane region" description="Helical" evidence="8">
    <location>
        <begin position="274"/>
        <end position="296"/>
    </location>
</feature>
<organism evidence="10 11">
    <name type="scientific">Candidatus Uhrbacteria bacterium GW2011_GWA2_52_8d</name>
    <dbReference type="NCBI Taxonomy" id="1618979"/>
    <lineage>
        <taxon>Bacteria</taxon>
        <taxon>Candidatus Uhriibacteriota</taxon>
    </lineage>
</organism>
<dbReference type="InterPro" id="IPR001750">
    <property type="entry name" value="ND/Mrp_TM"/>
</dbReference>
<keyword evidence="6 8" id="KW-0472">Membrane</keyword>
<evidence type="ECO:0000259" key="9">
    <source>
        <dbReference type="Pfam" id="PF00361"/>
    </source>
</evidence>